<evidence type="ECO:0000256" key="6">
    <source>
        <dbReference type="ARBA" id="ARBA00023136"/>
    </source>
</evidence>
<protein>
    <recommendedName>
        <fullName evidence="7">Phosphatidylglycerol--prolipoprotein diacylglyceryl transferase</fullName>
        <ecNumber evidence="7">2.5.1.145</ecNumber>
    </recommendedName>
</protein>
<dbReference type="Pfam" id="PF01790">
    <property type="entry name" value="LGT"/>
    <property type="match status" value="1"/>
</dbReference>
<dbReference type="PANTHER" id="PTHR30589:SF0">
    <property type="entry name" value="PHOSPHATIDYLGLYCEROL--PROLIPOPROTEIN DIACYLGLYCERYL TRANSFERASE"/>
    <property type="match status" value="1"/>
</dbReference>
<name>A0A0B7MRZ9_9FIRM</name>
<evidence type="ECO:0000256" key="5">
    <source>
        <dbReference type="ARBA" id="ARBA00022989"/>
    </source>
</evidence>
<dbReference type="UniPathway" id="UPA00664"/>
<feature type="binding site" evidence="7">
    <location>
        <position position="131"/>
    </location>
    <ligand>
        <name>a 1,2-diacyl-sn-glycero-3-phospho-(1'-sn-glycerol)</name>
        <dbReference type="ChEBI" id="CHEBI:64716"/>
    </ligand>
</feature>
<keyword evidence="8" id="KW-0328">Glycosyltransferase</keyword>
<keyword evidence="4 7" id="KW-0812">Transmembrane</keyword>
<comment type="function">
    <text evidence="7">Catalyzes the transfer of the diacylglyceryl group from phosphatidylglycerol to the sulfhydryl group of the N-terminal cysteine of a prolipoprotein, the first step in the formation of mature lipoproteins.</text>
</comment>
<evidence type="ECO:0000256" key="4">
    <source>
        <dbReference type="ARBA" id="ARBA00022692"/>
    </source>
</evidence>
<evidence type="ECO:0000256" key="3">
    <source>
        <dbReference type="ARBA" id="ARBA00022679"/>
    </source>
</evidence>
<evidence type="ECO:0000313" key="8">
    <source>
        <dbReference type="EMBL" id="CEO90457.1"/>
    </source>
</evidence>
<comment type="subcellular location">
    <subcellularLocation>
        <location evidence="7">Cell membrane</location>
        <topology evidence="7">Multi-pass membrane protein</topology>
    </subcellularLocation>
</comment>
<gene>
    <name evidence="7 8" type="primary">lgt</name>
    <name evidence="8" type="ORF">SSCH_90023</name>
</gene>
<dbReference type="GO" id="GO:0008961">
    <property type="term" value="F:phosphatidylglycerol-prolipoprotein diacylglyceryl transferase activity"/>
    <property type="evidence" value="ECO:0007669"/>
    <property type="project" value="UniProtKB-UniRule"/>
</dbReference>
<dbReference type="PANTHER" id="PTHR30589">
    <property type="entry name" value="PROLIPOPROTEIN DIACYLGLYCERYL TRANSFERASE"/>
    <property type="match status" value="1"/>
</dbReference>
<feature type="transmembrane region" description="Helical" evidence="7">
    <location>
        <begin position="220"/>
        <end position="242"/>
    </location>
</feature>
<organism evidence="8 9">
    <name type="scientific">Syntrophaceticus schinkii</name>
    <dbReference type="NCBI Taxonomy" id="499207"/>
    <lineage>
        <taxon>Bacteria</taxon>
        <taxon>Bacillati</taxon>
        <taxon>Bacillota</taxon>
        <taxon>Clostridia</taxon>
        <taxon>Thermoanaerobacterales</taxon>
        <taxon>Thermoanaerobacterales Family III. Incertae Sedis</taxon>
        <taxon>Syntrophaceticus</taxon>
    </lineage>
</organism>
<evidence type="ECO:0000256" key="2">
    <source>
        <dbReference type="ARBA" id="ARBA00022475"/>
    </source>
</evidence>
<dbReference type="RefSeq" id="WP_052835727.1">
    <property type="nucleotide sequence ID" value="NZ_CDRZ01000291.1"/>
</dbReference>
<feature type="transmembrane region" description="Helical" evidence="7">
    <location>
        <begin position="189"/>
        <end position="208"/>
    </location>
</feature>
<comment type="pathway">
    <text evidence="7">Protein modification; lipoprotein biosynthesis (diacylglyceryl transfer).</text>
</comment>
<keyword evidence="5 7" id="KW-1133">Transmembrane helix</keyword>
<keyword evidence="9" id="KW-1185">Reference proteome</keyword>
<dbReference type="AlphaFoldDB" id="A0A0B7MRZ9"/>
<keyword evidence="3 7" id="KW-0808">Transferase</keyword>
<feature type="transmembrane region" description="Helical" evidence="7">
    <location>
        <begin position="88"/>
        <end position="106"/>
    </location>
</feature>
<accession>A0A0B7MRZ9</accession>
<comment type="similarity">
    <text evidence="1 7">Belongs to the Lgt family.</text>
</comment>
<dbReference type="NCBIfam" id="TIGR00544">
    <property type="entry name" value="lgt"/>
    <property type="match status" value="1"/>
</dbReference>
<dbReference type="EMBL" id="CDRZ01000291">
    <property type="protein sequence ID" value="CEO90457.1"/>
    <property type="molecule type" value="Genomic_DNA"/>
</dbReference>
<dbReference type="Proteomes" id="UP000046155">
    <property type="component" value="Unassembled WGS sequence"/>
</dbReference>
<sequence>MKPVLFQFGNLRIFSYGLFMALGILAATIWMVQQVKKEGKSPEFVFDSVLIGVLSGIIGARLFFVFLYDPGYYLSNPLQILNLQQGGLAFYGGFVFGLATILIYLYRAHIPVLSFLDLAAPATALGYAIARFGCFMNGCCYGKPTTVAWGVVFPVIDGLKRHPTQLYSVIAGFLIFILLVWITRRGVCFRGQAFCLFLIFYGISRSVIELFRENTQLSGGAIEASLAALGLAVVGGLLYYYLFTRKRAQT</sequence>
<dbReference type="InterPro" id="IPR001640">
    <property type="entry name" value="Lgt"/>
</dbReference>
<evidence type="ECO:0000256" key="1">
    <source>
        <dbReference type="ARBA" id="ARBA00007150"/>
    </source>
</evidence>
<evidence type="ECO:0000313" key="9">
    <source>
        <dbReference type="Proteomes" id="UP000046155"/>
    </source>
</evidence>
<keyword evidence="2 7" id="KW-1003">Cell membrane</keyword>
<keyword evidence="6 7" id="KW-0472">Membrane</keyword>
<keyword evidence="8" id="KW-0449">Lipoprotein</keyword>
<feature type="transmembrane region" description="Helical" evidence="7">
    <location>
        <begin position="166"/>
        <end position="183"/>
    </location>
</feature>
<proteinExistence type="inferred from homology"/>
<comment type="catalytic activity">
    <reaction evidence="7">
        <text>L-cysteinyl-[prolipoprotein] + a 1,2-diacyl-sn-glycero-3-phospho-(1'-sn-glycerol) = an S-1,2-diacyl-sn-glyceryl-L-cysteinyl-[prolipoprotein] + sn-glycerol 1-phosphate + H(+)</text>
        <dbReference type="Rhea" id="RHEA:56712"/>
        <dbReference type="Rhea" id="RHEA-COMP:14679"/>
        <dbReference type="Rhea" id="RHEA-COMP:14680"/>
        <dbReference type="ChEBI" id="CHEBI:15378"/>
        <dbReference type="ChEBI" id="CHEBI:29950"/>
        <dbReference type="ChEBI" id="CHEBI:57685"/>
        <dbReference type="ChEBI" id="CHEBI:64716"/>
        <dbReference type="ChEBI" id="CHEBI:140658"/>
        <dbReference type="EC" id="2.5.1.145"/>
    </reaction>
</comment>
<dbReference type="GO" id="GO:0042158">
    <property type="term" value="P:lipoprotein biosynthetic process"/>
    <property type="evidence" value="ECO:0007669"/>
    <property type="project" value="UniProtKB-UniRule"/>
</dbReference>
<feature type="transmembrane region" description="Helical" evidence="7">
    <location>
        <begin position="13"/>
        <end position="32"/>
    </location>
</feature>
<dbReference type="EC" id="2.5.1.145" evidence="7"/>
<dbReference type="HAMAP" id="MF_01147">
    <property type="entry name" value="Lgt"/>
    <property type="match status" value="1"/>
</dbReference>
<feature type="transmembrane region" description="Helical" evidence="7">
    <location>
        <begin position="44"/>
        <end position="68"/>
    </location>
</feature>
<dbReference type="OrthoDB" id="871140at2"/>
<dbReference type="GO" id="GO:0005886">
    <property type="term" value="C:plasma membrane"/>
    <property type="evidence" value="ECO:0007669"/>
    <property type="project" value="UniProtKB-SubCell"/>
</dbReference>
<reference evidence="9" key="1">
    <citation type="submission" date="2015-01" db="EMBL/GenBank/DDBJ databases">
        <authorList>
            <person name="Manzoor Shahid"/>
            <person name="Zubair Saima"/>
        </authorList>
    </citation>
    <scope>NUCLEOTIDE SEQUENCE [LARGE SCALE GENOMIC DNA]</scope>
    <source>
        <strain evidence="9">Sp3</strain>
    </source>
</reference>
<evidence type="ECO:0000256" key="7">
    <source>
        <dbReference type="HAMAP-Rule" id="MF_01147"/>
    </source>
</evidence>